<keyword evidence="1 3" id="KW-0808">Transferase</keyword>
<reference evidence="3 4" key="1">
    <citation type="submission" date="2017-03" db="EMBL/GenBank/DDBJ databases">
        <title>Genome Sequence of Roseovarius mucosus strain SMR3 Isolated from a culture of the Diatom Skeletonema marinoi.</title>
        <authorList>
            <person name="Topel M."/>
            <person name="Pinder M."/>
            <person name="Johansson O.N."/>
            <person name="Kourtchenko O."/>
            <person name="Godhe A."/>
            <person name="Clarke A.K."/>
        </authorList>
    </citation>
    <scope>NUCLEOTIDE SEQUENCE [LARGE SCALE GENOMIC DNA]</scope>
    <source>
        <strain evidence="3 4">SMR3</strain>
    </source>
</reference>
<dbReference type="EMBL" id="CP020474">
    <property type="protein sequence ID" value="ARE81834.1"/>
    <property type="molecule type" value="Genomic_DNA"/>
</dbReference>
<dbReference type="KEGG" id="rmm:ROSMUCSMR3_00328"/>
<feature type="domain" description="Glycosyl transferase family 1" evidence="2">
    <location>
        <begin position="167"/>
        <end position="328"/>
    </location>
</feature>
<dbReference type="SUPFAM" id="SSF53756">
    <property type="entry name" value="UDP-Glycosyltransferase/glycogen phosphorylase"/>
    <property type="match status" value="1"/>
</dbReference>
<dbReference type="PANTHER" id="PTHR46401">
    <property type="entry name" value="GLYCOSYLTRANSFERASE WBBK-RELATED"/>
    <property type="match status" value="1"/>
</dbReference>
<dbReference type="Gene3D" id="3.40.50.2000">
    <property type="entry name" value="Glycogen Phosphorylase B"/>
    <property type="match status" value="2"/>
</dbReference>
<sequence length="350" mass="36677">MATEEGRDIAFAVPGDPGLTTGGYLYDRRLGEALVARGLRLRHLRLGDSFPHPDAQDMADALAQLSALPRDCPALVDGLAYGALDPEGVARLAAPMVALVHHPLALEPGLSAAQAADMAARERANLGRARHIVVTSGHIAGLLREAYGVAPERISVARPGFVAPRANAMPDVPPLILSVGLLARRKGHDVLLRALARIADLDWRAVIVGRLHEPETVTELQGLRDVLGLAERVEIAGEVSQSDLDSLYGRATVFALATRYEGYGIVFDEAMGHGLPIVSTQAGAVPDTVAAGAGILVRPEDDAAFAEALRRMLSEPALRAGCACAARKAAQGLGDWAAAAEVVAAALNRP</sequence>
<dbReference type="OrthoDB" id="9790710at2"/>
<dbReference type="Pfam" id="PF00534">
    <property type="entry name" value="Glycos_transf_1"/>
    <property type="match status" value="1"/>
</dbReference>
<evidence type="ECO:0000256" key="1">
    <source>
        <dbReference type="ARBA" id="ARBA00022679"/>
    </source>
</evidence>
<dbReference type="AlphaFoldDB" id="A0A1V0RJ98"/>
<dbReference type="Proteomes" id="UP000192273">
    <property type="component" value="Chromosome"/>
</dbReference>
<protein>
    <submittedName>
        <fullName evidence="3">Mannosylfructose-phosphate synthase</fullName>
        <ecNumber evidence="3">2.4.1.246</ecNumber>
    </submittedName>
</protein>
<dbReference type="RefSeq" id="WP_081506233.1">
    <property type="nucleotide sequence ID" value="NZ_CP020474.1"/>
</dbReference>
<keyword evidence="4" id="KW-1185">Reference proteome</keyword>
<proteinExistence type="predicted"/>
<dbReference type="PANTHER" id="PTHR46401:SF2">
    <property type="entry name" value="GLYCOSYLTRANSFERASE WBBK-RELATED"/>
    <property type="match status" value="1"/>
</dbReference>
<dbReference type="CDD" id="cd03801">
    <property type="entry name" value="GT4_PimA-like"/>
    <property type="match status" value="1"/>
</dbReference>
<name>A0A1V0RJ98_9RHOB</name>
<keyword evidence="3" id="KW-0328">Glycosyltransferase</keyword>
<dbReference type="GO" id="GO:0009103">
    <property type="term" value="P:lipopolysaccharide biosynthetic process"/>
    <property type="evidence" value="ECO:0007669"/>
    <property type="project" value="TreeGrafter"/>
</dbReference>
<dbReference type="InterPro" id="IPR001296">
    <property type="entry name" value="Glyco_trans_1"/>
</dbReference>
<organism evidence="3 4">
    <name type="scientific">Roseovarius mucosus</name>
    <dbReference type="NCBI Taxonomy" id="215743"/>
    <lineage>
        <taxon>Bacteria</taxon>
        <taxon>Pseudomonadati</taxon>
        <taxon>Pseudomonadota</taxon>
        <taxon>Alphaproteobacteria</taxon>
        <taxon>Rhodobacterales</taxon>
        <taxon>Roseobacteraceae</taxon>
        <taxon>Roseovarius</taxon>
    </lineage>
</organism>
<evidence type="ECO:0000259" key="2">
    <source>
        <dbReference type="Pfam" id="PF00534"/>
    </source>
</evidence>
<dbReference type="EC" id="2.4.1.246" evidence="3"/>
<gene>
    <name evidence="3" type="primary">mfpsA</name>
    <name evidence="3" type="ORF">ROSMUCSMR3_00328</name>
</gene>
<evidence type="ECO:0000313" key="3">
    <source>
        <dbReference type="EMBL" id="ARE81834.1"/>
    </source>
</evidence>
<accession>A0A1V0RJ98</accession>
<evidence type="ECO:0000313" key="4">
    <source>
        <dbReference type="Proteomes" id="UP000192273"/>
    </source>
</evidence>
<dbReference type="GO" id="GO:0103011">
    <property type="term" value="F:mannosylfructose-phosphate synthase activity"/>
    <property type="evidence" value="ECO:0007669"/>
    <property type="project" value="UniProtKB-EC"/>
</dbReference>